<evidence type="ECO:0000256" key="5">
    <source>
        <dbReference type="ARBA" id="ARBA00023244"/>
    </source>
</evidence>
<proteinExistence type="inferred from homology"/>
<reference evidence="13" key="1">
    <citation type="journal article" date="2019" name="Int. J. Syst. Evol. Microbiol.">
        <title>The Global Catalogue of Microorganisms (GCM) 10K type strain sequencing project: providing services to taxonomists for standard genome sequencing and annotation.</title>
        <authorList>
            <consortium name="The Broad Institute Genomics Platform"/>
            <consortium name="The Broad Institute Genome Sequencing Center for Infectious Disease"/>
            <person name="Wu L."/>
            <person name="Ma J."/>
        </authorList>
    </citation>
    <scope>NUCLEOTIDE SEQUENCE [LARGE SCALE GENOMIC DNA]</scope>
    <source>
        <strain evidence="13">CGMCC 1.15643</strain>
    </source>
</reference>
<comment type="similarity">
    <text evidence="2 9">Belongs to the uroporphyrinogen-III synthase family.</text>
</comment>
<dbReference type="SUPFAM" id="SSF69618">
    <property type="entry name" value="HemD-like"/>
    <property type="match status" value="1"/>
</dbReference>
<dbReference type="Proteomes" id="UP001595976">
    <property type="component" value="Unassembled WGS sequence"/>
</dbReference>
<dbReference type="Gene3D" id="3.40.50.10090">
    <property type="match status" value="2"/>
</dbReference>
<evidence type="ECO:0000313" key="12">
    <source>
        <dbReference type="EMBL" id="MFC5293254.1"/>
    </source>
</evidence>
<feature type="compositionally biased region" description="Low complexity" evidence="10">
    <location>
        <begin position="265"/>
        <end position="275"/>
    </location>
</feature>
<dbReference type="EC" id="4.2.1.75" evidence="3 9"/>
<evidence type="ECO:0000256" key="2">
    <source>
        <dbReference type="ARBA" id="ARBA00008133"/>
    </source>
</evidence>
<name>A0ABW0F3X7_9HYPH</name>
<keyword evidence="4 9" id="KW-0456">Lyase</keyword>
<comment type="caution">
    <text evidence="12">The sequence shown here is derived from an EMBL/GenBank/DDBJ whole genome shotgun (WGS) entry which is preliminary data.</text>
</comment>
<evidence type="ECO:0000256" key="1">
    <source>
        <dbReference type="ARBA" id="ARBA00004772"/>
    </source>
</evidence>
<evidence type="ECO:0000256" key="4">
    <source>
        <dbReference type="ARBA" id="ARBA00023239"/>
    </source>
</evidence>
<dbReference type="InterPro" id="IPR039793">
    <property type="entry name" value="UROS/Hem4"/>
</dbReference>
<evidence type="ECO:0000259" key="11">
    <source>
        <dbReference type="Pfam" id="PF02602"/>
    </source>
</evidence>
<comment type="catalytic activity">
    <reaction evidence="8 9">
        <text>hydroxymethylbilane = uroporphyrinogen III + H2O</text>
        <dbReference type="Rhea" id="RHEA:18965"/>
        <dbReference type="ChEBI" id="CHEBI:15377"/>
        <dbReference type="ChEBI" id="CHEBI:57308"/>
        <dbReference type="ChEBI" id="CHEBI:57845"/>
        <dbReference type="EC" id="4.2.1.75"/>
    </reaction>
</comment>
<protein>
    <recommendedName>
        <fullName evidence="7 9">Uroporphyrinogen-III synthase</fullName>
        <ecNumber evidence="3 9">4.2.1.75</ecNumber>
    </recommendedName>
</protein>
<feature type="domain" description="Tetrapyrrole biosynthesis uroporphyrinogen III synthase" evidence="11">
    <location>
        <begin position="14"/>
        <end position="228"/>
    </location>
</feature>
<dbReference type="CDD" id="cd06578">
    <property type="entry name" value="HemD"/>
    <property type="match status" value="1"/>
</dbReference>
<dbReference type="GO" id="GO:0004852">
    <property type="term" value="F:uroporphyrinogen-III synthase activity"/>
    <property type="evidence" value="ECO:0007669"/>
    <property type="project" value="UniProtKB-EC"/>
</dbReference>
<dbReference type="PANTHER" id="PTHR38042:SF1">
    <property type="entry name" value="UROPORPHYRINOGEN-III SYNTHASE, CHLOROPLASTIC"/>
    <property type="match status" value="1"/>
</dbReference>
<evidence type="ECO:0000256" key="10">
    <source>
        <dbReference type="SAM" id="MobiDB-lite"/>
    </source>
</evidence>
<evidence type="ECO:0000256" key="3">
    <source>
        <dbReference type="ARBA" id="ARBA00013109"/>
    </source>
</evidence>
<dbReference type="Pfam" id="PF02602">
    <property type="entry name" value="HEM4"/>
    <property type="match status" value="1"/>
</dbReference>
<dbReference type="InterPro" id="IPR003754">
    <property type="entry name" value="4pyrrol_synth_uPrphyn_synth"/>
</dbReference>
<dbReference type="InterPro" id="IPR036108">
    <property type="entry name" value="4pyrrol_syn_uPrphyn_synt_sf"/>
</dbReference>
<dbReference type="EMBL" id="JBHSLI010000003">
    <property type="protein sequence ID" value="MFC5293254.1"/>
    <property type="molecule type" value="Genomic_DNA"/>
</dbReference>
<feature type="region of interest" description="Disordered" evidence="10">
    <location>
        <begin position="265"/>
        <end position="307"/>
    </location>
</feature>
<gene>
    <name evidence="12" type="ORF">ACFPK2_09680</name>
</gene>
<dbReference type="PANTHER" id="PTHR38042">
    <property type="entry name" value="UROPORPHYRINOGEN-III SYNTHASE, CHLOROPLASTIC"/>
    <property type="match status" value="1"/>
</dbReference>
<keyword evidence="13" id="KW-1185">Reference proteome</keyword>
<organism evidence="12 13">
    <name type="scientific">Bosea minatitlanensis</name>
    <dbReference type="NCBI Taxonomy" id="128782"/>
    <lineage>
        <taxon>Bacteria</taxon>
        <taxon>Pseudomonadati</taxon>
        <taxon>Pseudomonadota</taxon>
        <taxon>Alphaproteobacteria</taxon>
        <taxon>Hyphomicrobiales</taxon>
        <taxon>Boseaceae</taxon>
        <taxon>Bosea</taxon>
    </lineage>
</organism>
<comment type="function">
    <text evidence="6 9">Catalyzes cyclization of the linear tetrapyrrole, hydroxymethylbilane, to the macrocyclic uroporphyrinogen III.</text>
</comment>
<evidence type="ECO:0000256" key="9">
    <source>
        <dbReference type="RuleBase" id="RU366031"/>
    </source>
</evidence>
<evidence type="ECO:0000256" key="6">
    <source>
        <dbReference type="ARBA" id="ARBA00037589"/>
    </source>
</evidence>
<accession>A0ABW0F3X7</accession>
<sequence>MRVFVFRPRPDAERTAQAIASHGFEPLIAPLFEVVRLPGEAPAGDFAAIVLSSGNAVPMLAEGPQGWRELPVFAVGARTAARAREAGFGDARSADGDRNDLIALIERTLPAPARLLMIAARDRNEDVPPRLREAGYEVVLWEAYAAEAVSVLPEDAQAALRHGEVGAALHYSPRGARTFLSLAQAAGVEEQALELTHVALSANVASPLISAGASTVLVAEHPEEAGMLAALEQVSQRLRPGEAERPQARGSLKRTPPTIELEAAAQAQAEPDAPAGKPSPEAVAPTEALPQEFSPPPAEPPRAASAPAAKPATPWLALAIAGLLGGGVGAGLTAYALRPGGPAVTPAQWSELSGRVDGAQVAAAAADRKAGSAAEAAAKADAQVQALAGRVGELAKAPAPDTGAVAEQLQRAETALAASGERFDRLAARVAAVESQAKAAPATSPEGLVAARLVLAERVQRALAGGRPFANDVAALVKGGVAQADAEPLTAVAAAGAATRETLLAGFRRHGAMFQREVTPQSDNWTDRLWGLASRIVTVRPVGDNESSDPATLPLRLENAIAAGDMPKAAALWGQLPEPARRASAAFGAALQQRAAAEAAIAKIAQDAVAALGTAG</sequence>
<keyword evidence="5 9" id="KW-0627">Porphyrin biosynthesis</keyword>
<comment type="pathway">
    <text evidence="1 9">Porphyrin-containing compound metabolism; protoporphyrin-IX biosynthesis; coproporphyrinogen-III from 5-aminolevulinate: step 3/4.</text>
</comment>
<dbReference type="RefSeq" id="WP_158446601.1">
    <property type="nucleotide sequence ID" value="NZ_JBHSLI010000003.1"/>
</dbReference>
<evidence type="ECO:0000313" key="13">
    <source>
        <dbReference type="Proteomes" id="UP001595976"/>
    </source>
</evidence>
<evidence type="ECO:0000256" key="7">
    <source>
        <dbReference type="ARBA" id="ARBA00040167"/>
    </source>
</evidence>
<evidence type="ECO:0000256" key="8">
    <source>
        <dbReference type="ARBA" id="ARBA00048617"/>
    </source>
</evidence>